<gene>
    <name evidence="2" type="ORF">CAUJ_LOCUS1468</name>
</gene>
<dbReference type="OrthoDB" id="5794824at2759"/>
<dbReference type="Proteomes" id="UP000835052">
    <property type="component" value="Unassembled WGS sequence"/>
</dbReference>
<sequence length="285" mass="32428">MLAFKIGGYLLLNLLFVHFAKAEDVENDDDDKDYYKFLYDSMKINDEIRRAPKLLPLQRNKVVGSPVKLEDSVQLPGGYFPLPGRTTYGDYWPLMPFVNQYHAAATYDPSRSRHVGGDLLIPVPFWNNFLDMSGHYIERVQDYWVKVGYVNSPVNMMGLRPEQLKQLMSDPALHWNKQLHPRLPIAAIPRDYVPVSCKPPMCNPYQASIGVGVEANYKVEDGFEGELDLPIPLSKDIAYRLPVSGNIHFDKDDTSVSYGQHLAPIDPMSEVLNIPRPESHPNEKL</sequence>
<comment type="caution">
    <text evidence="2">The sequence shown here is derived from an EMBL/GenBank/DDBJ whole genome shotgun (WGS) entry which is preliminary data.</text>
</comment>
<keyword evidence="3" id="KW-1185">Reference proteome</keyword>
<name>A0A8S1GQM3_9PELO</name>
<organism evidence="2 3">
    <name type="scientific">Caenorhabditis auriculariae</name>
    <dbReference type="NCBI Taxonomy" id="2777116"/>
    <lineage>
        <taxon>Eukaryota</taxon>
        <taxon>Metazoa</taxon>
        <taxon>Ecdysozoa</taxon>
        <taxon>Nematoda</taxon>
        <taxon>Chromadorea</taxon>
        <taxon>Rhabditida</taxon>
        <taxon>Rhabditina</taxon>
        <taxon>Rhabditomorpha</taxon>
        <taxon>Rhabditoidea</taxon>
        <taxon>Rhabditidae</taxon>
        <taxon>Peloderinae</taxon>
        <taxon>Caenorhabditis</taxon>
    </lineage>
</organism>
<dbReference type="PANTHER" id="PTHR36520">
    <property type="entry name" value="PROTEIN CBG13000-RELATED"/>
    <property type="match status" value="1"/>
</dbReference>
<evidence type="ECO:0000256" key="1">
    <source>
        <dbReference type="SAM" id="SignalP"/>
    </source>
</evidence>
<dbReference type="AlphaFoldDB" id="A0A8S1GQM3"/>
<accession>A0A8S1GQM3</accession>
<evidence type="ECO:0000313" key="2">
    <source>
        <dbReference type="EMBL" id="CAD6185549.1"/>
    </source>
</evidence>
<feature type="signal peptide" evidence="1">
    <location>
        <begin position="1"/>
        <end position="22"/>
    </location>
</feature>
<evidence type="ECO:0000313" key="3">
    <source>
        <dbReference type="Proteomes" id="UP000835052"/>
    </source>
</evidence>
<feature type="chain" id="PRO_5035865814" evidence="1">
    <location>
        <begin position="23"/>
        <end position="285"/>
    </location>
</feature>
<protein>
    <submittedName>
        <fullName evidence="2">Uncharacterized protein</fullName>
    </submittedName>
</protein>
<reference evidence="2" key="1">
    <citation type="submission" date="2020-10" db="EMBL/GenBank/DDBJ databases">
        <authorList>
            <person name="Kikuchi T."/>
        </authorList>
    </citation>
    <scope>NUCLEOTIDE SEQUENCE</scope>
    <source>
        <strain evidence="2">NKZ352</strain>
    </source>
</reference>
<dbReference type="EMBL" id="CAJGYM010000002">
    <property type="protein sequence ID" value="CAD6185549.1"/>
    <property type="molecule type" value="Genomic_DNA"/>
</dbReference>
<keyword evidence="1" id="KW-0732">Signal</keyword>
<proteinExistence type="predicted"/>
<dbReference type="PANTHER" id="PTHR36520:SF1">
    <property type="entry name" value="PROTEIN CBG14667"/>
    <property type="match status" value="1"/>
</dbReference>